<proteinExistence type="predicted"/>
<organism evidence="2 3">
    <name type="scientific">Acanthocheilonema viteae</name>
    <name type="common">Filarial nematode worm</name>
    <name type="synonym">Dipetalonema viteae</name>
    <dbReference type="NCBI Taxonomy" id="6277"/>
    <lineage>
        <taxon>Eukaryota</taxon>
        <taxon>Metazoa</taxon>
        <taxon>Ecdysozoa</taxon>
        <taxon>Nematoda</taxon>
        <taxon>Chromadorea</taxon>
        <taxon>Rhabditida</taxon>
        <taxon>Spirurina</taxon>
        <taxon>Spiruromorpha</taxon>
        <taxon>Filarioidea</taxon>
        <taxon>Onchocercidae</taxon>
        <taxon>Acanthocheilonema</taxon>
    </lineage>
</organism>
<feature type="compositionally biased region" description="Polar residues" evidence="1">
    <location>
        <begin position="42"/>
        <end position="51"/>
    </location>
</feature>
<evidence type="ECO:0000313" key="2">
    <source>
        <dbReference type="EMBL" id="VBB32682.1"/>
    </source>
</evidence>
<evidence type="ECO:0000313" key="3">
    <source>
        <dbReference type="Proteomes" id="UP000276991"/>
    </source>
</evidence>
<feature type="compositionally biased region" description="Low complexity" evidence="1">
    <location>
        <begin position="52"/>
        <end position="70"/>
    </location>
</feature>
<dbReference type="AlphaFoldDB" id="A0A498SRV0"/>
<accession>A0A498SRV0</accession>
<sequence>MEQKMIVAPSSPMAMHYEHLAYRATAPLARTRSALQISLQSSMPPSTTYTISSLSSPLSSPSSSSSSSSSATATAVASNVESSNVQESEKLIAKMCNEIQRRIPFKKTMVNYNKISHNAKITNDNDGSKSNHVCLASAIQTNCLPLQRSTNSSSIINSSFKERMKGNIRNDYDNEQFKYYSSQSRNSDTTGIFTCPEKCFKRRVTRQASFLAAVSAGNSHREIRSASTHDLRSSLNHSWHDAAGSTTHLTSYYANASRSNESSSTAMQSFFVHTSDSNKIKNYANLSQHSAYYIASENKFLNDNRCNNFIDQERQIIKKNLNIPQNSHSNTANMWRRQHSSNNENSALTKPTSTNLPGAVKVTENTDYIARKHLARATSVEAYGKYFFCLDTLVVLPCATNAIA</sequence>
<keyword evidence="3" id="KW-1185">Reference proteome</keyword>
<name>A0A498SRV0_ACAVI</name>
<dbReference type="Proteomes" id="UP000276991">
    <property type="component" value="Unassembled WGS sequence"/>
</dbReference>
<protein>
    <submittedName>
        <fullName evidence="2">Uncharacterized protein</fullName>
    </submittedName>
</protein>
<dbReference type="EMBL" id="UPTC01001866">
    <property type="protein sequence ID" value="VBB32682.1"/>
    <property type="molecule type" value="Genomic_DNA"/>
</dbReference>
<gene>
    <name evidence="2" type="ORF">NAV_LOCUS7473</name>
</gene>
<feature type="region of interest" description="Disordered" evidence="1">
    <location>
        <begin position="42"/>
        <end position="70"/>
    </location>
</feature>
<dbReference type="OrthoDB" id="5873819at2759"/>
<evidence type="ECO:0000256" key="1">
    <source>
        <dbReference type="SAM" id="MobiDB-lite"/>
    </source>
</evidence>
<reference evidence="2 3" key="1">
    <citation type="submission" date="2018-08" db="EMBL/GenBank/DDBJ databases">
        <authorList>
            <person name="Laetsch R D."/>
            <person name="Stevens L."/>
            <person name="Kumar S."/>
            <person name="Blaxter L. M."/>
        </authorList>
    </citation>
    <scope>NUCLEOTIDE SEQUENCE [LARGE SCALE GENOMIC DNA]</scope>
</reference>